<evidence type="ECO:0000256" key="1">
    <source>
        <dbReference type="SAM" id="Phobius"/>
    </source>
</evidence>
<dbReference type="SUPFAM" id="SSF161070">
    <property type="entry name" value="SNF-like"/>
    <property type="match status" value="1"/>
</dbReference>
<evidence type="ECO:0000313" key="3">
    <source>
        <dbReference type="Proteomes" id="UP001217089"/>
    </source>
</evidence>
<dbReference type="EMBL" id="JARBDR010000496">
    <property type="protein sequence ID" value="KAJ8311751.1"/>
    <property type="molecule type" value="Genomic_DNA"/>
</dbReference>
<evidence type="ECO:0000313" key="2">
    <source>
        <dbReference type="EMBL" id="KAJ8311751.1"/>
    </source>
</evidence>
<accession>A0ABQ9F2Y6</accession>
<keyword evidence="3" id="KW-1185">Reference proteome</keyword>
<proteinExistence type="predicted"/>
<keyword evidence="1" id="KW-0812">Transmembrane</keyword>
<feature type="transmembrane region" description="Helical" evidence="1">
    <location>
        <begin position="57"/>
        <end position="77"/>
    </location>
</feature>
<keyword evidence="1" id="KW-1133">Transmembrane helix</keyword>
<organism evidence="2 3">
    <name type="scientific">Tegillarca granosa</name>
    <name type="common">Malaysian cockle</name>
    <name type="synonym">Anadara granosa</name>
    <dbReference type="NCBI Taxonomy" id="220873"/>
    <lineage>
        <taxon>Eukaryota</taxon>
        <taxon>Metazoa</taxon>
        <taxon>Spiralia</taxon>
        <taxon>Lophotrochozoa</taxon>
        <taxon>Mollusca</taxon>
        <taxon>Bivalvia</taxon>
        <taxon>Autobranchia</taxon>
        <taxon>Pteriomorphia</taxon>
        <taxon>Arcoida</taxon>
        <taxon>Arcoidea</taxon>
        <taxon>Arcidae</taxon>
        <taxon>Tegillarca</taxon>
    </lineage>
</organism>
<comment type="caution">
    <text evidence="2">The sequence shown here is derived from an EMBL/GenBank/DDBJ whole genome shotgun (WGS) entry which is preliminary data.</text>
</comment>
<protein>
    <submittedName>
        <fullName evidence="2">Uncharacterized protein</fullName>
    </submittedName>
</protein>
<feature type="transmembrane region" description="Helical" evidence="1">
    <location>
        <begin position="12"/>
        <end position="37"/>
    </location>
</feature>
<dbReference type="Proteomes" id="UP001217089">
    <property type="component" value="Unassembled WGS sequence"/>
</dbReference>
<feature type="transmembrane region" description="Helical" evidence="1">
    <location>
        <begin position="97"/>
        <end position="116"/>
    </location>
</feature>
<dbReference type="InterPro" id="IPR037272">
    <property type="entry name" value="SNS_sf"/>
</dbReference>
<reference evidence="2 3" key="1">
    <citation type="submission" date="2022-12" db="EMBL/GenBank/DDBJ databases">
        <title>Chromosome-level genome of Tegillarca granosa.</title>
        <authorList>
            <person name="Kim J."/>
        </authorList>
    </citation>
    <scope>NUCLEOTIDE SEQUENCE [LARGE SCALE GENOMIC DNA]</scope>
    <source>
        <strain evidence="2">Teg-2019</strain>
        <tissue evidence="2">Adductor muscle</tissue>
    </source>
</reference>
<gene>
    <name evidence="2" type="ORF">KUTeg_011106</name>
</gene>
<sequence>MPAAFAVLEIPPAYAALFYLSLFISGLMFLCVAMMTIIDNIVESVTSCVSGLADRKICTNFVTSFIMISLVCGLGVFHTTKAGMYFIVFMDQSIVRLRFITVSLLAISIIIVYGKFKI</sequence>
<name>A0ABQ9F2Y6_TEGGR</name>
<keyword evidence="1" id="KW-0472">Membrane</keyword>